<dbReference type="GeneID" id="59259796"/>
<evidence type="ECO:0000313" key="2">
    <source>
        <dbReference type="Proteomes" id="UP000531561"/>
    </source>
</evidence>
<dbReference type="Proteomes" id="UP000531561">
    <property type="component" value="Unassembled WGS sequence"/>
</dbReference>
<dbReference type="EMBL" id="JABFCT010000010">
    <property type="protein sequence ID" value="KAF5872368.1"/>
    <property type="molecule type" value="Genomic_DNA"/>
</dbReference>
<gene>
    <name evidence="1" type="ORF">Bfra_005727</name>
</gene>
<dbReference type="AlphaFoldDB" id="A0A8H6ART3"/>
<reference evidence="1 2" key="1">
    <citation type="journal article" date="2020" name="Phytopathology">
        <title>A high-quality genome resource of Botrytis fragariae, a new and rapidly spreading fungal pathogen causing strawberry gray mold in the U.S.A.</title>
        <authorList>
            <person name="Wu Y."/>
            <person name="Saski C.A."/>
            <person name="Schnabel G."/>
            <person name="Xiao S."/>
            <person name="Hu M."/>
        </authorList>
    </citation>
    <scope>NUCLEOTIDE SEQUENCE [LARGE SCALE GENOMIC DNA]</scope>
    <source>
        <strain evidence="1 2">BVB16</strain>
    </source>
</reference>
<dbReference type="RefSeq" id="XP_037191314.1">
    <property type="nucleotide sequence ID" value="XM_037336104.1"/>
</dbReference>
<protein>
    <submittedName>
        <fullName evidence="1">Uncharacterized protein</fullName>
    </submittedName>
</protein>
<proteinExistence type="predicted"/>
<organism evidence="1 2">
    <name type="scientific">Botrytis fragariae</name>
    <dbReference type="NCBI Taxonomy" id="1964551"/>
    <lineage>
        <taxon>Eukaryota</taxon>
        <taxon>Fungi</taxon>
        <taxon>Dikarya</taxon>
        <taxon>Ascomycota</taxon>
        <taxon>Pezizomycotina</taxon>
        <taxon>Leotiomycetes</taxon>
        <taxon>Helotiales</taxon>
        <taxon>Sclerotiniaceae</taxon>
        <taxon>Botrytis</taxon>
    </lineage>
</organism>
<keyword evidence="2" id="KW-1185">Reference proteome</keyword>
<name>A0A8H6ART3_9HELO</name>
<evidence type="ECO:0000313" key="1">
    <source>
        <dbReference type="EMBL" id="KAF5872368.1"/>
    </source>
</evidence>
<sequence length="241" mass="27692">MTISRPPCLTVQISLPCFFETQITCLTSLQSFVDRFGKKGKSEICLPNESVSAVVTVTKAIHGRFKLILVLHDLKVFTQIAVQTSFHALDYWECVTCVSEPDSRSKEVAERLIRVSCTAIHEIVDKKFYFDLPIITKVICNILYLRLRNIKSTKSYLEEADREHTKWHRIRVSRLASDMSNHFLASFAISFSFNSGSRANNIPQRILRFNSSRISHLKRYSTGPTLLWILVPTDELELQYC</sequence>
<accession>A0A8H6ART3</accession>
<comment type="caution">
    <text evidence="1">The sequence shown here is derived from an EMBL/GenBank/DDBJ whole genome shotgun (WGS) entry which is preliminary data.</text>
</comment>